<organism evidence="14 15">
    <name type="scientific">Scleropages formosus</name>
    <name type="common">Asian bonytongue</name>
    <name type="synonym">Osteoglossum formosum</name>
    <dbReference type="NCBI Taxonomy" id="113540"/>
    <lineage>
        <taxon>Eukaryota</taxon>
        <taxon>Metazoa</taxon>
        <taxon>Chordata</taxon>
        <taxon>Craniata</taxon>
        <taxon>Vertebrata</taxon>
        <taxon>Euteleostomi</taxon>
        <taxon>Actinopterygii</taxon>
        <taxon>Neopterygii</taxon>
        <taxon>Teleostei</taxon>
        <taxon>Osteoglossocephala</taxon>
        <taxon>Osteoglossomorpha</taxon>
        <taxon>Osteoglossiformes</taxon>
        <taxon>Osteoglossidae</taxon>
        <taxon>Scleropages</taxon>
    </lineage>
</organism>
<accession>A0A0P7W3Z1</accession>
<dbReference type="Gene3D" id="1.20.120.610">
    <property type="entry name" value="lithium bound rotor ring of v- atpase"/>
    <property type="match status" value="1"/>
</dbReference>
<dbReference type="InterPro" id="IPR000245">
    <property type="entry name" value="ATPase_proteolipid_csu"/>
</dbReference>
<feature type="region of interest" description="Disordered" evidence="12">
    <location>
        <begin position="34"/>
        <end position="102"/>
    </location>
</feature>
<dbReference type="PRINTS" id="PR00122">
    <property type="entry name" value="VACATPASE"/>
</dbReference>
<feature type="region of interest" description="Disordered" evidence="12">
    <location>
        <begin position="1"/>
        <end position="22"/>
    </location>
</feature>
<dbReference type="InterPro" id="IPR011555">
    <property type="entry name" value="ATPase_proteolipid_su_C_euk"/>
</dbReference>
<comment type="subcellular location">
    <subcellularLocation>
        <location evidence="9">Cytoplasmic vesicle</location>
        <location evidence="9">Clathrin-coated vesicle membrane</location>
        <topology evidence="9">Multi-pass membrane protein</topology>
    </subcellularLocation>
    <subcellularLocation>
        <location evidence="1">Cytoplasmic vesicle</location>
        <location evidence="1">Secretory vesicle</location>
        <location evidence="1">Synaptic vesicle membrane</location>
        <topology evidence="1">Multi-pass membrane protein</topology>
    </subcellularLocation>
    <subcellularLocation>
        <location evidence="11">Vacuole membrane</location>
        <topology evidence="11">Multi-pass membrane protein</topology>
    </subcellularLocation>
</comment>
<dbReference type="GO" id="GO:0030672">
    <property type="term" value="C:synaptic vesicle membrane"/>
    <property type="evidence" value="ECO:0007669"/>
    <property type="project" value="UniProtKB-SubCell"/>
</dbReference>
<evidence type="ECO:0000256" key="12">
    <source>
        <dbReference type="SAM" id="MobiDB-lite"/>
    </source>
</evidence>
<feature type="transmembrane region" description="Helical" evidence="11">
    <location>
        <begin position="237"/>
        <end position="261"/>
    </location>
</feature>
<proteinExistence type="inferred from homology"/>
<dbReference type="GO" id="GO:0030665">
    <property type="term" value="C:clathrin-coated vesicle membrane"/>
    <property type="evidence" value="ECO:0007669"/>
    <property type="project" value="UniProtKB-SubCell"/>
</dbReference>
<feature type="transmembrane region" description="Helical" evidence="11">
    <location>
        <begin position="273"/>
        <end position="299"/>
    </location>
</feature>
<name>A0A0P7W3Z1_SCLFO</name>
<dbReference type="NCBIfam" id="TIGR01100">
    <property type="entry name" value="V_ATP_synt_C"/>
    <property type="match status" value="1"/>
</dbReference>
<evidence type="ECO:0000256" key="10">
    <source>
        <dbReference type="ARBA" id="ARBA00046606"/>
    </source>
</evidence>
<evidence type="ECO:0000256" key="1">
    <source>
        <dbReference type="ARBA" id="ARBA00004644"/>
    </source>
</evidence>
<gene>
    <name evidence="14" type="ORF">Z043_125122</name>
</gene>
<evidence type="ECO:0000256" key="5">
    <source>
        <dbReference type="ARBA" id="ARBA00022781"/>
    </source>
</evidence>
<feature type="non-terminal residue" evidence="14">
    <location>
        <position position="1"/>
    </location>
</feature>
<evidence type="ECO:0000256" key="7">
    <source>
        <dbReference type="ARBA" id="ARBA00023065"/>
    </source>
</evidence>
<dbReference type="AlphaFoldDB" id="A0A0P7W3Z1"/>
<reference evidence="14 15" key="1">
    <citation type="submission" date="2015-08" db="EMBL/GenBank/DDBJ databases">
        <title>The genome of the Asian arowana (Scleropages formosus).</title>
        <authorList>
            <person name="Tan M.H."/>
            <person name="Gan H.M."/>
            <person name="Croft L.J."/>
            <person name="Austin C.M."/>
        </authorList>
    </citation>
    <scope>NUCLEOTIDE SEQUENCE [LARGE SCALE GENOMIC DNA]</scope>
    <source>
        <strain evidence="14">Aro1</strain>
    </source>
</reference>
<dbReference type="SMR" id="A0A0P7W3Z1"/>
<evidence type="ECO:0000256" key="8">
    <source>
        <dbReference type="ARBA" id="ARBA00023136"/>
    </source>
</evidence>
<keyword evidence="11" id="KW-0926">Vacuole</keyword>
<evidence type="ECO:0000256" key="11">
    <source>
        <dbReference type="RuleBase" id="RU363060"/>
    </source>
</evidence>
<evidence type="ECO:0000256" key="6">
    <source>
        <dbReference type="ARBA" id="ARBA00022989"/>
    </source>
</evidence>
<feature type="compositionally biased region" description="Basic and acidic residues" evidence="12">
    <location>
        <begin position="69"/>
        <end position="82"/>
    </location>
</feature>
<keyword evidence="7 11" id="KW-0406">Ion transport</keyword>
<evidence type="ECO:0000313" key="14">
    <source>
        <dbReference type="EMBL" id="KPP57178.1"/>
    </source>
</evidence>
<dbReference type="CDD" id="cd18175">
    <property type="entry name" value="ATP-synt_Vo_c_ATP6C_rpt1"/>
    <property type="match status" value="1"/>
</dbReference>
<feature type="domain" description="V-ATPase proteolipid subunit C-like" evidence="13">
    <location>
        <begin position="240"/>
        <end position="299"/>
    </location>
</feature>
<evidence type="ECO:0000313" key="15">
    <source>
        <dbReference type="Proteomes" id="UP000034805"/>
    </source>
</evidence>
<dbReference type="GO" id="GO:0005774">
    <property type="term" value="C:vacuolar membrane"/>
    <property type="evidence" value="ECO:0007669"/>
    <property type="project" value="UniProtKB-SubCell"/>
</dbReference>
<comment type="subunit">
    <text evidence="10">V-ATPase is a heteromultimeric enzyme made up of two complexes: the ATP-hydrolytic V1 complex and the proton translocation V0 complex. The V1 complex consists of three catalytic AB heterodimers that form a heterohexamer, three peripheral stalks each consisting of EG heterodimers, one central rotor including subunits D and F, and the regulatory subunits C and H. The proton translocation complex V0 consists of the proton transport subunit a, a ring of proteolipid subunits c9c'', rotary subunit d, subunits e and f, and the accessory subunits ATP6AP1/Ac45 and ATP6AP2/PRR. Interacts with the V0 complex V-ATPase subunit a4 ATP6V0A4. Interacts with LASS2. Interacts with RNF182; this interaction leads to ubiquitination and degradation via the proteasome pathway.</text>
</comment>
<evidence type="ECO:0000256" key="3">
    <source>
        <dbReference type="ARBA" id="ARBA00022448"/>
    </source>
</evidence>
<evidence type="ECO:0000256" key="4">
    <source>
        <dbReference type="ARBA" id="ARBA00022692"/>
    </source>
</evidence>
<feature type="transmembrane region" description="Helical" evidence="11">
    <location>
        <begin position="202"/>
        <end position="225"/>
    </location>
</feature>
<keyword evidence="3 11" id="KW-0813">Transport</keyword>
<comment type="caution">
    <text evidence="14">The sequence shown here is derived from an EMBL/GenBank/DDBJ whole genome shotgun (WGS) entry which is preliminary data.</text>
</comment>
<dbReference type="Proteomes" id="UP000034805">
    <property type="component" value="Unassembled WGS sequence"/>
</dbReference>
<protein>
    <recommendedName>
        <fullName evidence="11">V-type proton ATPase proteolipid subunit</fullName>
    </recommendedName>
</protein>
<dbReference type="InterPro" id="IPR035921">
    <property type="entry name" value="F/V-ATP_Csub_sf"/>
</dbReference>
<dbReference type="GO" id="GO:0033179">
    <property type="term" value="C:proton-transporting V-type ATPase, V0 domain"/>
    <property type="evidence" value="ECO:0007669"/>
    <property type="project" value="InterPro"/>
</dbReference>
<keyword evidence="5 11" id="KW-0375">Hydrogen ion transport</keyword>
<dbReference type="SUPFAM" id="SSF81333">
    <property type="entry name" value="F1F0 ATP synthase subunit C"/>
    <property type="match status" value="2"/>
</dbReference>
<evidence type="ECO:0000256" key="2">
    <source>
        <dbReference type="ARBA" id="ARBA00007296"/>
    </source>
</evidence>
<evidence type="ECO:0000259" key="13">
    <source>
        <dbReference type="Pfam" id="PF00137"/>
    </source>
</evidence>
<sequence length="302" mass="31684">AWEKTHTNDTELPGQNSPRDQTDLAVVSRLRHAPFGRAATERTNGATEGVAVRSNREEARLVPGLKPRRTCDRGASPEKPRDGQNTCETSETRRPARRSSSCDFSPSAILLRCSGSASGARLFASPASTRLTAFTPFLPFFGTCGAERRRMSAVPEYSSFFGVMGASAAMVFSALGAAYGTAKSGTGIAAMSVMRPELIMKSIIPVVMAGIIAIYGLVVAVLIANNLSATVTLYKSFLHLGAGLSVGLSGLAAGFAIGIVGDAGVRGTAQQPRLFVGMILILIFAEVLGLYGLIVALILSTK</sequence>
<dbReference type="Pfam" id="PF00137">
    <property type="entry name" value="ATP-synt_C"/>
    <property type="match status" value="2"/>
</dbReference>
<evidence type="ECO:0000256" key="9">
    <source>
        <dbReference type="ARBA" id="ARBA00029431"/>
    </source>
</evidence>
<keyword evidence="4 11" id="KW-0812">Transmembrane</keyword>
<dbReference type="CDD" id="cd18176">
    <property type="entry name" value="ATP-synt_Vo_c_ATP6C_rpt2"/>
    <property type="match status" value="1"/>
</dbReference>
<feature type="transmembrane region" description="Helical" evidence="11">
    <location>
        <begin position="157"/>
        <end position="182"/>
    </location>
</feature>
<dbReference type="GO" id="GO:0046961">
    <property type="term" value="F:proton-transporting ATPase activity, rotational mechanism"/>
    <property type="evidence" value="ECO:0007669"/>
    <property type="project" value="InterPro"/>
</dbReference>
<dbReference type="STRING" id="113540.ENSSFOP00015038149"/>
<comment type="function">
    <text evidence="11">Proton-conducting pore forming of the V0 complex of vacuolar(H+)-ATPase (V-ATPase), a multisubunit enzyme composed of a peripheral complex (V1) that hydrolyzes ATP and a membrane integral complex (V0) that translocates protons. V-ATPase is responsible for acidifying and maintaining the pH of intracellular compartments and in some cell types, is targeted to the plasma membrane, where it is responsible for acidifying the extracellular environment.</text>
</comment>
<dbReference type="FunFam" id="1.20.120.610:FF:000001">
    <property type="entry name" value="V-type proton ATPase proteolipid subunit"/>
    <property type="match status" value="1"/>
</dbReference>
<dbReference type="InterPro" id="IPR002379">
    <property type="entry name" value="ATPase_proteolipid_c-like_dom"/>
</dbReference>
<comment type="similarity">
    <text evidence="2 11">Belongs to the V-ATPase proteolipid subunit family.</text>
</comment>
<dbReference type="EMBL" id="JARO02017309">
    <property type="protein sequence ID" value="KPP57178.1"/>
    <property type="molecule type" value="Genomic_DNA"/>
</dbReference>
<dbReference type="PANTHER" id="PTHR10263">
    <property type="entry name" value="V-TYPE PROTON ATPASE PROTEOLIPID SUBUNIT"/>
    <property type="match status" value="1"/>
</dbReference>
<keyword evidence="6 11" id="KW-1133">Transmembrane helix</keyword>
<feature type="domain" description="V-ATPase proteolipid subunit C-like" evidence="13">
    <location>
        <begin position="164"/>
        <end position="223"/>
    </location>
</feature>
<keyword evidence="8 11" id="KW-0472">Membrane</keyword>